<proteinExistence type="predicted"/>
<dbReference type="EMBL" id="CAEZTD010000056">
    <property type="protein sequence ID" value="CAB4562490.1"/>
    <property type="molecule type" value="Genomic_DNA"/>
</dbReference>
<organism evidence="2">
    <name type="scientific">freshwater metagenome</name>
    <dbReference type="NCBI Taxonomy" id="449393"/>
    <lineage>
        <taxon>unclassified sequences</taxon>
        <taxon>metagenomes</taxon>
        <taxon>ecological metagenomes</taxon>
    </lineage>
</organism>
<evidence type="ECO:0000313" key="2">
    <source>
        <dbReference type="EMBL" id="CAB4562490.1"/>
    </source>
</evidence>
<name>A0A6J6DEK8_9ZZZZ</name>
<dbReference type="AlphaFoldDB" id="A0A6J6DEK8"/>
<evidence type="ECO:0000256" key="1">
    <source>
        <dbReference type="SAM" id="MobiDB-lite"/>
    </source>
</evidence>
<feature type="region of interest" description="Disordered" evidence="1">
    <location>
        <begin position="36"/>
        <end position="91"/>
    </location>
</feature>
<sequence>MELIAFIFIVFLLAGAALILWGIIAFVRAVLAPSSTGQQRLITRDQGDTIDGMNEGDIHSGPYGYSPGTAYPETQYGSGFDPDADWNRDDR</sequence>
<gene>
    <name evidence="2" type="ORF">UFOPK1591_00828</name>
</gene>
<protein>
    <submittedName>
        <fullName evidence="2">Unannotated protein</fullName>
    </submittedName>
</protein>
<reference evidence="2" key="1">
    <citation type="submission" date="2020-05" db="EMBL/GenBank/DDBJ databases">
        <authorList>
            <person name="Chiriac C."/>
            <person name="Salcher M."/>
            <person name="Ghai R."/>
            <person name="Kavagutti S V."/>
        </authorList>
    </citation>
    <scope>NUCLEOTIDE SEQUENCE</scope>
</reference>
<accession>A0A6J6DEK8</accession>